<evidence type="ECO:0000256" key="3">
    <source>
        <dbReference type="ARBA" id="ARBA00021438"/>
    </source>
</evidence>
<protein>
    <recommendedName>
        <fullName evidence="3">H/ACA ribonucleoprotein complex non-core subunit NAF1</fullName>
    </recommendedName>
</protein>
<keyword evidence="5" id="KW-0698">rRNA processing</keyword>
<keyword evidence="6" id="KW-0597">Phosphoprotein</keyword>
<dbReference type="Proteomes" id="UP001642487">
    <property type="component" value="Chromosome 2"/>
</dbReference>
<feature type="region of interest" description="Disordered" evidence="10">
    <location>
        <begin position="641"/>
        <end position="708"/>
    </location>
</feature>
<feature type="compositionally biased region" description="Basic and acidic residues" evidence="10">
    <location>
        <begin position="203"/>
        <end position="222"/>
    </location>
</feature>
<dbReference type="InterPro" id="IPR009000">
    <property type="entry name" value="Transl_B-barrel_sf"/>
</dbReference>
<organism evidence="11 12">
    <name type="scientific">Citrullus colocynthis</name>
    <name type="common">colocynth</name>
    <dbReference type="NCBI Taxonomy" id="252529"/>
    <lineage>
        <taxon>Eukaryota</taxon>
        <taxon>Viridiplantae</taxon>
        <taxon>Streptophyta</taxon>
        <taxon>Embryophyta</taxon>
        <taxon>Tracheophyta</taxon>
        <taxon>Spermatophyta</taxon>
        <taxon>Magnoliopsida</taxon>
        <taxon>eudicotyledons</taxon>
        <taxon>Gunneridae</taxon>
        <taxon>Pentapetalae</taxon>
        <taxon>rosids</taxon>
        <taxon>fabids</taxon>
        <taxon>Cucurbitales</taxon>
        <taxon>Cucurbitaceae</taxon>
        <taxon>Benincaseae</taxon>
        <taxon>Citrullus</taxon>
    </lineage>
</organism>
<feature type="compositionally biased region" description="Low complexity" evidence="10">
    <location>
        <begin position="668"/>
        <end position="685"/>
    </location>
</feature>
<feature type="compositionally biased region" description="Basic residues" evidence="10">
    <location>
        <begin position="686"/>
        <end position="708"/>
    </location>
</feature>
<evidence type="ECO:0000256" key="5">
    <source>
        <dbReference type="ARBA" id="ARBA00022552"/>
    </source>
</evidence>
<keyword evidence="4" id="KW-0690">Ribosome biogenesis</keyword>
<sequence>MVEFAPNSNAASAPDGLLHASSKLKNAEPLDSFDSKAIDYSFADSFLDYDSLNDWIDELTSPNMVDAQTLLPEADAHLNQSVEKSVPVIDAVQPVVVRSEDFKPEVQASGEACSKSTDLNSIIEEGMSKVSLVLDGGCTANVELESQEDDGVSDVESEGTSSTSTSSSSSSGRSGDSEIDEEEENSSSSSSGDSNCDDEEEEYMVKAEGQREIGELEEGEIRDVDDEDEEASADDMVAWDSDGENFDGDDDGDGEDFEGEDEEAGVEGGPIISKNELKVLPPVPQVHASLQPHHQMLPVGVVLSIIGNQVIVEGVEKHNPLNEGSILWITEARSPLGLVDEIFGPVKNPYYSVRYNSESEVPHGISGGTHVSFVLEFADYVLNNKDLYKKGYDASGVNDEEVSDNDEFSDDEKELEFKKMQKLAKRAMNDNQQINANRNNVRKKKNNAKARNFGQRTFETANVPDESRKFYCQHTPEQATIPEGRKFDQPTPQQAKMDMVQPSPNQNQQTGPPLAPFVYHGGCPNPSVAEQCFINGTGVMPSFPPTYNPYFTPAMNGIRPAEMAFQFQQQQQNPFFPNGLPMNGMPWLLQNPAQQLPQMPMPNTFTGAAYLQGFAGPSSALPNPLTSVGAQAIQSSGLQFGQNQNNLQPATQQFNPPNSCPPVTFPGNVSPQQFNQNSSSNQGRKSYGRGRSRGGPHFRGRRGGRQTR</sequence>
<evidence type="ECO:0000256" key="6">
    <source>
        <dbReference type="ARBA" id="ARBA00022553"/>
    </source>
</evidence>
<keyword evidence="9" id="KW-0175">Coiled coil</keyword>
<keyword evidence="12" id="KW-1185">Reference proteome</keyword>
<feature type="compositionally biased region" description="Low complexity" evidence="10">
    <location>
        <begin position="158"/>
        <end position="174"/>
    </location>
</feature>
<feature type="coiled-coil region" evidence="9">
    <location>
        <begin position="417"/>
        <end position="451"/>
    </location>
</feature>
<comment type="subcellular location">
    <subcellularLocation>
        <location evidence="1">Nucleus</location>
    </subcellularLocation>
</comment>
<evidence type="ECO:0000256" key="7">
    <source>
        <dbReference type="ARBA" id="ARBA00022884"/>
    </source>
</evidence>
<accession>A0ABP0Y2X8</accession>
<evidence type="ECO:0000256" key="4">
    <source>
        <dbReference type="ARBA" id="ARBA00022517"/>
    </source>
</evidence>
<feature type="compositionally biased region" description="Acidic residues" evidence="10">
    <location>
        <begin position="145"/>
        <end position="157"/>
    </location>
</feature>
<evidence type="ECO:0000256" key="2">
    <source>
        <dbReference type="ARBA" id="ARBA00009801"/>
    </source>
</evidence>
<dbReference type="PANTHER" id="PTHR31633">
    <property type="entry name" value="H/ACA RIBONUCLEOPROTEIN COMPLEX NON-CORE SUBUNIT NAF1"/>
    <property type="match status" value="1"/>
</dbReference>
<reference evidence="11 12" key="1">
    <citation type="submission" date="2024-03" db="EMBL/GenBank/DDBJ databases">
        <authorList>
            <person name="Gkanogiannis A."/>
            <person name="Becerra Lopez-Lavalle L."/>
        </authorList>
    </citation>
    <scope>NUCLEOTIDE SEQUENCE [LARGE SCALE GENOMIC DNA]</scope>
</reference>
<evidence type="ECO:0000256" key="8">
    <source>
        <dbReference type="ARBA" id="ARBA00023242"/>
    </source>
</evidence>
<dbReference type="InterPro" id="IPR038664">
    <property type="entry name" value="Gar1/Naf1_Cbf5-bd_sf"/>
</dbReference>
<keyword evidence="8" id="KW-0539">Nucleus</keyword>
<name>A0ABP0Y2X8_9ROSI</name>
<feature type="compositionally biased region" description="Acidic residues" evidence="10">
    <location>
        <begin position="241"/>
        <end position="265"/>
    </location>
</feature>
<evidence type="ECO:0000256" key="9">
    <source>
        <dbReference type="SAM" id="Coils"/>
    </source>
</evidence>
<feature type="region of interest" description="Disordered" evidence="10">
    <location>
        <begin position="482"/>
        <end position="509"/>
    </location>
</feature>
<evidence type="ECO:0000256" key="10">
    <source>
        <dbReference type="SAM" id="MobiDB-lite"/>
    </source>
</evidence>
<dbReference type="InterPro" id="IPR040309">
    <property type="entry name" value="Naf1"/>
</dbReference>
<dbReference type="PANTHER" id="PTHR31633:SF1">
    <property type="entry name" value="H_ACA RIBONUCLEOPROTEIN COMPLEX NON-CORE SUBUNIT NAF1"/>
    <property type="match status" value="1"/>
</dbReference>
<dbReference type="Pfam" id="PF04410">
    <property type="entry name" value="Gar1"/>
    <property type="match status" value="1"/>
</dbReference>
<dbReference type="EMBL" id="OZ021736">
    <property type="protein sequence ID" value="CAK9314791.1"/>
    <property type="molecule type" value="Genomic_DNA"/>
</dbReference>
<evidence type="ECO:0000313" key="11">
    <source>
        <dbReference type="EMBL" id="CAK9314791.1"/>
    </source>
</evidence>
<comment type="similarity">
    <text evidence="2">Belongs to the NAF1 family.</text>
</comment>
<feature type="compositionally biased region" description="Acidic residues" evidence="10">
    <location>
        <begin position="223"/>
        <end position="233"/>
    </location>
</feature>
<evidence type="ECO:0000256" key="1">
    <source>
        <dbReference type="ARBA" id="ARBA00004123"/>
    </source>
</evidence>
<proteinExistence type="inferred from homology"/>
<keyword evidence="7" id="KW-0694">RNA-binding</keyword>
<dbReference type="SUPFAM" id="SSF50447">
    <property type="entry name" value="Translation proteins"/>
    <property type="match status" value="1"/>
</dbReference>
<evidence type="ECO:0000313" key="12">
    <source>
        <dbReference type="Proteomes" id="UP001642487"/>
    </source>
</evidence>
<feature type="region of interest" description="Disordered" evidence="10">
    <location>
        <begin position="144"/>
        <end position="268"/>
    </location>
</feature>
<gene>
    <name evidence="11" type="ORF">CITCOLO1_LOCUS6559</name>
</gene>
<dbReference type="Gene3D" id="2.40.10.230">
    <property type="entry name" value="Probable tRNA pseudouridine synthase domain"/>
    <property type="match status" value="1"/>
</dbReference>
<dbReference type="InterPro" id="IPR007504">
    <property type="entry name" value="H/ACA_rnp_Gar1/Naf1"/>
</dbReference>